<keyword evidence="9" id="KW-0812">Transmembrane</keyword>
<keyword evidence="9" id="KW-0472">Membrane</keyword>
<evidence type="ECO:0000313" key="11">
    <source>
        <dbReference type="EMBL" id="MFC4803902.1"/>
    </source>
</evidence>
<keyword evidence="6" id="KW-0067">ATP-binding</keyword>
<dbReference type="EC" id="2.7.10.2" evidence="2"/>
<keyword evidence="9" id="KW-1133">Transmembrane helix</keyword>
<evidence type="ECO:0000256" key="1">
    <source>
        <dbReference type="ARBA" id="ARBA00007316"/>
    </source>
</evidence>
<evidence type="ECO:0000259" key="10">
    <source>
        <dbReference type="Pfam" id="PF13614"/>
    </source>
</evidence>
<name>A0ABV9QJF1_9FIRM</name>
<evidence type="ECO:0000256" key="6">
    <source>
        <dbReference type="ARBA" id="ARBA00022840"/>
    </source>
</evidence>
<keyword evidence="4" id="KW-0547">Nucleotide-binding</keyword>
<dbReference type="RefSeq" id="WP_379787372.1">
    <property type="nucleotide sequence ID" value="NZ_JBHSHL010000007.1"/>
</dbReference>
<evidence type="ECO:0000256" key="3">
    <source>
        <dbReference type="ARBA" id="ARBA00022679"/>
    </source>
</evidence>
<evidence type="ECO:0000256" key="5">
    <source>
        <dbReference type="ARBA" id="ARBA00022777"/>
    </source>
</evidence>
<evidence type="ECO:0000256" key="8">
    <source>
        <dbReference type="ARBA" id="ARBA00051245"/>
    </source>
</evidence>
<evidence type="ECO:0000256" key="2">
    <source>
        <dbReference type="ARBA" id="ARBA00011903"/>
    </source>
</evidence>
<dbReference type="PANTHER" id="PTHR32309">
    <property type="entry name" value="TYROSINE-PROTEIN KINASE"/>
    <property type="match status" value="1"/>
</dbReference>
<evidence type="ECO:0000256" key="9">
    <source>
        <dbReference type="SAM" id="Phobius"/>
    </source>
</evidence>
<comment type="similarity">
    <text evidence="1">Belongs to the CpsD/CapB family.</text>
</comment>
<keyword evidence="7" id="KW-0829">Tyrosine-protein kinase</keyword>
<keyword evidence="3 11" id="KW-0808">Transferase</keyword>
<dbReference type="CDD" id="cd05387">
    <property type="entry name" value="BY-kinase"/>
    <property type="match status" value="1"/>
</dbReference>
<dbReference type="SUPFAM" id="SSF52540">
    <property type="entry name" value="P-loop containing nucleoside triphosphate hydrolases"/>
    <property type="match status" value="1"/>
</dbReference>
<dbReference type="EMBL" id="JBHSHL010000007">
    <property type="protein sequence ID" value="MFC4803902.1"/>
    <property type="molecule type" value="Genomic_DNA"/>
</dbReference>
<dbReference type="InterPro" id="IPR005702">
    <property type="entry name" value="Wzc-like_C"/>
</dbReference>
<gene>
    <name evidence="11" type="ORF">ACFO4R_02295</name>
</gene>
<accession>A0ABV9QJF1</accession>
<dbReference type="InterPro" id="IPR027417">
    <property type="entry name" value="P-loop_NTPase"/>
</dbReference>
<dbReference type="InterPro" id="IPR025669">
    <property type="entry name" value="AAA_dom"/>
</dbReference>
<dbReference type="Proteomes" id="UP001595916">
    <property type="component" value="Unassembled WGS sequence"/>
</dbReference>
<protein>
    <recommendedName>
        <fullName evidence="2">non-specific protein-tyrosine kinase</fullName>
        <ecNumber evidence="2">2.7.10.2</ecNumber>
    </recommendedName>
</protein>
<evidence type="ECO:0000313" key="12">
    <source>
        <dbReference type="Proteomes" id="UP001595916"/>
    </source>
</evidence>
<dbReference type="Gene3D" id="3.40.50.300">
    <property type="entry name" value="P-loop containing nucleotide triphosphate hydrolases"/>
    <property type="match status" value="1"/>
</dbReference>
<evidence type="ECO:0000256" key="4">
    <source>
        <dbReference type="ARBA" id="ARBA00022741"/>
    </source>
</evidence>
<keyword evidence="12" id="KW-1185">Reference proteome</keyword>
<dbReference type="Pfam" id="PF13614">
    <property type="entry name" value="AAA_31"/>
    <property type="match status" value="1"/>
</dbReference>
<organism evidence="11 12">
    <name type="scientific">Filifactor villosus</name>
    <dbReference type="NCBI Taxonomy" id="29374"/>
    <lineage>
        <taxon>Bacteria</taxon>
        <taxon>Bacillati</taxon>
        <taxon>Bacillota</taxon>
        <taxon>Clostridia</taxon>
        <taxon>Peptostreptococcales</taxon>
        <taxon>Filifactoraceae</taxon>
        <taxon>Filifactor</taxon>
    </lineage>
</organism>
<dbReference type="PANTHER" id="PTHR32309:SF13">
    <property type="entry name" value="FERRIC ENTEROBACTIN TRANSPORT PROTEIN FEPE"/>
    <property type="match status" value="1"/>
</dbReference>
<reference evidence="12" key="1">
    <citation type="journal article" date="2019" name="Int. J. Syst. Evol. Microbiol.">
        <title>The Global Catalogue of Microorganisms (GCM) 10K type strain sequencing project: providing services to taxonomists for standard genome sequencing and annotation.</title>
        <authorList>
            <consortium name="The Broad Institute Genomics Platform"/>
            <consortium name="The Broad Institute Genome Sequencing Center for Infectious Disease"/>
            <person name="Wu L."/>
            <person name="Ma J."/>
        </authorList>
    </citation>
    <scope>NUCLEOTIDE SEQUENCE [LARGE SCALE GENOMIC DNA]</scope>
    <source>
        <strain evidence="12">CCUG 46385</strain>
    </source>
</reference>
<evidence type="ECO:0000256" key="7">
    <source>
        <dbReference type="ARBA" id="ARBA00023137"/>
    </source>
</evidence>
<proteinExistence type="inferred from homology"/>
<feature type="transmembrane region" description="Helical" evidence="9">
    <location>
        <begin position="215"/>
        <end position="234"/>
    </location>
</feature>
<dbReference type="NCBIfam" id="TIGR01007">
    <property type="entry name" value="eps_fam"/>
    <property type="match status" value="1"/>
</dbReference>
<comment type="caution">
    <text evidence="11">The sequence shown here is derived from an EMBL/GenBank/DDBJ whole genome shotgun (WGS) entry which is preliminary data.</text>
</comment>
<dbReference type="GO" id="GO:0004715">
    <property type="term" value="F:non-membrane spanning protein tyrosine kinase activity"/>
    <property type="evidence" value="ECO:0007669"/>
    <property type="project" value="UniProtKB-EC"/>
</dbReference>
<comment type="catalytic activity">
    <reaction evidence="8">
        <text>L-tyrosyl-[protein] + ATP = O-phospho-L-tyrosyl-[protein] + ADP + H(+)</text>
        <dbReference type="Rhea" id="RHEA:10596"/>
        <dbReference type="Rhea" id="RHEA-COMP:10136"/>
        <dbReference type="Rhea" id="RHEA-COMP:20101"/>
        <dbReference type="ChEBI" id="CHEBI:15378"/>
        <dbReference type="ChEBI" id="CHEBI:30616"/>
        <dbReference type="ChEBI" id="CHEBI:46858"/>
        <dbReference type="ChEBI" id="CHEBI:61978"/>
        <dbReference type="ChEBI" id="CHEBI:456216"/>
        <dbReference type="EC" id="2.7.10.2"/>
    </reaction>
</comment>
<sequence>MRSEEVMESRELLWIVRKYWKSILLLPLICAVIGAYMSDSFTTPMYQASTKVLIKKGEAWKQTEIVTKGETTRKDEIVTAKGEKRNEESARFDETVRREEQKQQGFVMEDVNFGQQIAPTYTEIAKSREVMQKVKEQLNISQNGDVQIQLTHIKGTQLLNLRVVGENPDQVFKACDVFMQTFSDAIEKISGAANLEVIEAPQMPQHPMRTNKKQVVLGGFLLGLLLAIGSALVIENMRNTIKTEEDIHNKMGISVLGSVPNYTSGKAGAKVVVEPVVIREPNSFVTGAFKGIRTIVNSLPSEDKKAKTLLLTSVKEAQGTSTVASNLACVLASEGKKVLLVDCNLRRPSLHKVFSVDNNKGLVEMFARGKDHMEYVVKTPQGPDLIPAGNDSDKKTDVWGTKAMKTVVGEIEGGYDYVLLDTPPVTLCSDALELSSYSNAVLLVVKQDSVSCELFEKGVYRLRQVSANIAGSILNRTDNRDITKKY</sequence>
<feature type="domain" description="AAA" evidence="10">
    <location>
        <begin position="313"/>
        <end position="453"/>
    </location>
</feature>
<dbReference type="InterPro" id="IPR050445">
    <property type="entry name" value="Bact_polysacc_biosynth/exp"/>
</dbReference>
<keyword evidence="5" id="KW-0418">Kinase</keyword>